<keyword evidence="2" id="KW-1185">Reference proteome</keyword>
<sequence>MTHYPVAKPLRSFAGNAHLCLSHYPTHRSKERNQSSELISLRRRFALLLEMLISMRLQNCHREHRADDPHSPC</sequence>
<accession>A0A316JH75</accession>
<protein>
    <submittedName>
        <fullName evidence="1">Uncharacterized protein</fullName>
    </submittedName>
</protein>
<dbReference type="EMBL" id="QGDB01000002">
    <property type="protein sequence ID" value="PWL18583.1"/>
    <property type="molecule type" value="Genomic_DNA"/>
</dbReference>
<proteinExistence type="predicted"/>
<organism evidence="1 2">
    <name type="scientific">Falsochrobactrum shanghaiense</name>
    <dbReference type="NCBI Taxonomy" id="2201899"/>
    <lineage>
        <taxon>Bacteria</taxon>
        <taxon>Pseudomonadati</taxon>
        <taxon>Pseudomonadota</taxon>
        <taxon>Alphaproteobacteria</taxon>
        <taxon>Hyphomicrobiales</taxon>
        <taxon>Brucellaceae</taxon>
        <taxon>Falsochrobactrum</taxon>
    </lineage>
</organism>
<dbReference type="Proteomes" id="UP000245865">
    <property type="component" value="Unassembled WGS sequence"/>
</dbReference>
<evidence type="ECO:0000313" key="1">
    <source>
        <dbReference type="EMBL" id="PWL18583.1"/>
    </source>
</evidence>
<evidence type="ECO:0000313" key="2">
    <source>
        <dbReference type="Proteomes" id="UP000245865"/>
    </source>
</evidence>
<dbReference type="AlphaFoldDB" id="A0A316JH75"/>
<reference evidence="1 2" key="1">
    <citation type="submission" date="2018-05" db="EMBL/GenBank/DDBJ databases">
        <title>Comparative genomic sequence analysis between strain HN4 and CCM 8460T (Falsochrobactrum ovis) will provide more evidence to prove that HN4 is a new species of Falsochrobactrum.</title>
        <authorList>
            <person name="Lyu W."/>
            <person name="Sun L."/>
            <person name="Yao L."/>
        </authorList>
    </citation>
    <scope>NUCLEOTIDE SEQUENCE [LARGE SCALE GENOMIC DNA]</scope>
    <source>
        <strain evidence="1 2">HN4</strain>
    </source>
</reference>
<comment type="caution">
    <text evidence="1">The sequence shown here is derived from an EMBL/GenBank/DDBJ whole genome shotgun (WGS) entry which is preliminary data.</text>
</comment>
<name>A0A316JH75_9HYPH</name>
<gene>
    <name evidence="1" type="ORF">DKP76_05705</name>
</gene>